<accession>A0A7X1I5R1</accession>
<evidence type="ECO:0000313" key="2">
    <source>
        <dbReference type="EMBL" id="MBC2867073.1"/>
    </source>
</evidence>
<keyword evidence="3" id="KW-1185">Reference proteome</keyword>
<organism evidence="2 3">
    <name type="scientific">Streptomyces mexicanus</name>
    <dbReference type="NCBI Taxonomy" id="178566"/>
    <lineage>
        <taxon>Bacteria</taxon>
        <taxon>Bacillati</taxon>
        <taxon>Actinomycetota</taxon>
        <taxon>Actinomycetes</taxon>
        <taxon>Kitasatosporales</taxon>
        <taxon>Streptomycetaceae</taxon>
        <taxon>Streptomyces</taxon>
    </lineage>
</organism>
<evidence type="ECO:0000313" key="3">
    <source>
        <dbReference type="Proteomes" id="UP000517694"/>
    </source>
</evidence>
<evidence type="ECO:0000256" key="1">
    <source>
        <dbReference type="SAM" id="MobiDB-lite"/>
    </source>
</evidence>
<feature type="region of interest" description="Disordered" evidence="1">
    <location>
        <begin position="64"/>
        <end position="90"/>
    </location>
</feature>
<sequence length="90" mass="9717">MPYRRLVDTRLVVNSGRVGMPYGRPGDSRALLHGAQVHLRHTAFDLDDAVRRVVEESGYGDGQAWAEHSGGTTDAGALRAFGPRDGRAVS</sequence>
<dbReference type="OrthoDB" id="9813918at2"/>
<comment type="caution">
    <text evidence="2">The sequence shown here is derived from an EMBL/GenBank/DDBJ whole genome shotgun (WGS) entry which is preliminary data.</text>
</comment>
<gene>
    <name evidence="2" type="ORF">H1R13_19500</name>
</gene>
<dbReference type="EMBL" id="JACMHY010000007">
    <property type="protein sequence ID" value="MBC2867073.1"/>
    <property type="molecule type" value="Genomic_DNA"/>
</dbReference>
<dbReference type="Proteomes" id="UP000517694">
    <property type="component" value="Unassembled WGS sequence"/>
</dbReference>
<proteinExistence type="predicted"/>
<dbReference type="AlphaFoldDB" id="A0A7X1I5R1"/>
<protein>
    <submittedName>
        <fullName evidence="2">Uncharacterized protein</fullName>
    </submittedName>
</protein>
<reference evidence="2 3" key="1">
    <citation type="submission" date="2020-08" db="EMBL/GenBank/DDBJ databases">
        <title>Whole-Genome Sequence of French Clinical Streptomyces mexicanus Strain Q0842.</title>
        <authorList>
            <person name="Boxberger M."/>
            <person name="La Scola B."/>
        </authorList>
    </citation>
    <scope>NUCLEOTIDE SEQUENCE [LARGE SCALE GENOMIC DNA]</scope>
    <source>
        <strain evidence="2 3">Marseille-Q0842</strain>
    </source>
</reference>
<name>A0A7X1I5R1_9ACTN</name>